<proteinExistence type="predicted"/>
<evidence type="ECO:0000256" key="1">
    <source>
        <dbReference type="ARBA" id="ARBA00022448"/>
    </source>
</evidence>
<dbReference type="Pfam" id="PF00005">
    <property type="entry name" value="ABC_tran"/>
    <property type="match status" value="1"/>
</dbReference>
<feature type="domain" description="ABC transporter" evidence="2">
    <location>
        <begin position="152"/>
        <end position="217"/>
    </location>
</feature>
<dbReference type="PANTHER" id="PTHR19241">
    <property type="entry name" value="ATP-BINDING CASSETTE TRANSPORTER"/>
    <property type="match status" value="1"/>
</dbReference>
<reference evidence="4" key="1">
    <citation type="journal article" date="2019" name="G3 (Bethesda)">
        <title>Genome Assemblies of Two Rare Opportunistic Yeast Pathogens: Diutina rugosa (syn. Candida rugosa) and Trichomonascus ciferrii (syn. Candida ciferrii).</title>
        <authorList>
            <person name="Mixao V."/>
            <person name="Saus E."/>
            <person name="Hansen A.P."/>
            <person name="Lass-Florl C."/>
            <person name="Gabaldon T."/>
        </authorList>
    </citation>
    <scope>NUCLEOTIDE SEQUENCE</scope>
    <source>
        <strain evidence="4">CBS 4856</strain>
    </source>
</reference>
<dbReference type="InterPro" id="IPR027417">
    <property type="entry name" value="P-loop_NTPase"/>
</dbReference>
<evidence type="ECO:0000313" key="4">
    <source>
        <dbReference type="EMBL" id="KAA8915341.1"/>
    </source>
</evidence>
<dbReference type="SUPFAM" id="SSF52540">
    <property type="entry name" value="P-loop containing nucleoside triphosphate hydrolases"/>
    <property type="match status" value="1"/>
</dbReference>
<dbReference type="EMBL" id="SWFS01000173">
    <property type="protein sequence ID" value="KAA8915341.1"/>
    <property type="molecule type" value="Genomic_DNA"/>
</dbReference>
<evidence type="ECO:0000259" key="2">
    <source>
        <dbReference type="Pfam" id="PF00005"/>
    </source>
</evidence>
<dbReference type="GO" id="GO:0005524">
    <property type="term" value="F:ATP binding"/>
    <property type="evidence" value="ECO:0007669"/>
    <property type="project" value="InterPro"/>
</dbReference>
<evidence type="ECO:0008006" key="6">
    <source>
        <dbReference type="Google" id="ProtNLM"/>
    </source>
</evidence>
<accession>A0A642V6K8</accession>
<dbReference type="GO" id="GO:0016887">
    <property type="term" value="F:ATP hydrolysis activity"/>
    <property type="evidence" value="ECO:0007669"/>
    <property type="project" value="InterPro"/>
</dbReference>
<dbReference type="Pfam" id="PF14510">
    <property type="entry name" value="ABC_trans_N"/>
    <property type="match status" value="1"/>
</dbReference>
<dbReference type="AlphaFoldDB" id="A0A642V6K8"/>
<comment type="caution">
    <text evidence="4">The sequence shown here is derived from an EMBL/GenBank/DDBJ whole genome shotgun (WGS) entry which is preliminary data.</text>
</comment>
<protein>
    <recommendedName>
        <fullName evidence="6">ABC transporter domain-containing protein</fullName>
    </recommendedName>
</protein>
<dbReference type="VEuPathDB" id="FungiDB:TRICI_002525"/>
<dbReference type="OrthoDB" id="245989at2759"/>
<dbReference type="InterPro" id="IPR003439">
    <property type="entry name" value="ABC_transporter-like_ATP-bd"/>
</dbReference>
<feature type="domain" description="Pleiotropic ABC efflux transporter N-terminal" evidence="3">
    <location>
        <begin position="76"/>
        <end position="126"/>
    </location>
</feature>
<organism evidence="4 5">
    <name type="scientific">Trichomonascus ciferrii</name>
    <dbReference type="NCBI Taxonomy" id="44093"/>
    <lineage>
        <taxon>Eukaryota</taxon>
        <taxon>Fungi</taxon>
        <taxon>Dikarya</taxon>
        <taxon>Ascomycota</taxon>
        <taxon>Saccharomycotina</taxon>
        <taxon>Dipodascomycetes</taxon>
        <taxon>Dipodascales</taxon>
        <taxon>Trichomonascaceae</taxon>
        <taxon>Trichomonascus</taxon>
        <taxon>Trichomonascus ciferrii complex</taxon>
    </lineage>
</organism>
<keyword evidence="5" id="KW-1185">Reference proteome</keyword>
<dbReference type="InterPro" id="IPR029481">
    <property type="entry name" value="ABC_trans_N"/>
</dbReference>
<gene>
    <name evidence="4" type="ORF">TRICI_002525</name>
</gene>
<evidence type="ECO:0000313" key="5">
    <source>
        <dbReference type="Proteomes" id="UP000761534"/>
    </source>
</evidence>
<dbReference type="Gene3D" id="3.40.50.300">
    <property type="entry name" value="P-loop containing nucleotide triphosphate hydrolases"/>
    <property type="match status" value="1"/>
</dbReference>
<evidence type="ECO:0000259" key="3">
    <source>
        <dbReference type="Pfam" id="PF14510"/>
    </source>
</evidence>
<name>A0A642V6K8_9ASCO</name>
<keyword evidence="1" id="KW-0813">Transport</keyword>
<dbReference type="Proteomes" id="UP000761534">
    <property type="component" value="Unassembled WGS sequence"/>
</dbReference>
<sequence>MPNQQPRVVTHRASEDTFIFNDEEYTADMEDTDEYDRVAAKLNRYMSDPEAAQKLEILTRQVSMSNWSDWSSSDKRPAGFDFADVLSESVRRMDEEGMELNRIGVCFTNVMTKGLRQGSEFGSTVSEPLRLLQELPTRIKKAVDPPLKNIIEGVDGYIEAGEMLMVVGRPGAGCTTLLKTLAGEVDQFEGVEGDIEYDGIPFEKMTRNFKSDIIYNSEGKLDEHVNWSLLEGQLLTFYSRGPTFSTLDSRADATVCHCIEDATDPVWSYKSEAVSG</sequence>